<evidence type="ECO:0000256" key="6">
    <source>
        <dbReference type="SAM" id="Phobius"/>
    </source>
</evidence>
<organism evidence="8 9">
    <name type="scientific">Pantoea allii</name>
    <dbReference type="NCBI Taxonomy" id="574096"/>
    <lineage>
        <taxon>Bacteria</taxon>
        <taxon>Pseudomonadati</taxon>
        <taxon>Pseudomonadota</taxon>
        <taxon>Gammaproteobacteria</taxon>
        <taxon>Enterobacterales</taxon>
        <taxon>Erwiniaceae</taxon>
        <taxon>Pantoea</taxon>
    </lineage>
</organism>
<proteinExistence type="predicted"/>
<protein>
    <submittedName>
        <fullName evidence="8">Cache domain-containing protein</fullName>
    </submittedName>
</protein>
<evidence type="ECO:0000256" key="4">
    <source>
        <dbReference type="ARBA" id="ARBA00022989"/>
    </source>
</evidence>
<evidence type="ECO:0000256" key="5">
    <source>
        <dbReference type="ARBA" id="ARBA00023136"/>
    </source>
</evidence>
<dbReference type="RefSeq" id="WP_218994534.1">
    <property type="nucleotide sequence ID" value="NZ_JAHVXU010000001.1"/>
</dbReference>
<name>A0ABS6VA02_9GAMM</name>
<dbReference type="Pfam" id="PF02743">
    <property type="entry name" value="dCache_1"/>
    <property type="match status" value="1"/>
</dbReference>
<sequence length="326" mass="37552">MPSENKQLSFNIPIVTGISGLLFCSVIVAVTLIFLQKKSLIGDNHKRNSDVTYNLTLNYTGVALREAENFLTQSARYYAQKNTLSRAIKNENNQGMIQLMQLLKLLPSVSSITLVDTDGEYIHVPEAGECIKLSSKTSPWLTRKADRKTLSQYTGVYKDPITNELSVLLYKPIISIDGKDKGTLAFKLDLSYLSTSLRQMRLPVQGALFVINPQGDILMNADTGIILEKRFNHDLMEKISRAESHFYDKATMSWYYTHSLTNPDWIVVYKVSENDINEMHTQYFYYHGVQLLRLDNVNYRFWFVSKLCIKKCPYQHYKCHSNRWSE</sequence>
<dbReference type="CDD" id="cd18773">
    <property type="entry name" value="PDC1_HK_sensor"/>
    <property type="match status" value="1"/>
</dbReference>
<comment type="subcellular location">
    <subcellularLocation>
        <location evidence="1">Cell membrane</location>
        <topology evidence="1">Multi-pass membrane protein</topology>
    </subcellularLocation>
</comment>
<reference evidence="8 9" key="1">
    <citation type="submission" date="2021-07" db="EMBL/GenBank/DDBJ databases">
        <title>A novel phosphonate cluster across the Pantoea species complex is important for pathogenicity in onion.</title>
        <authorList>
            <person name="Zhao M."/>
            <person name="Stice S."/>
            <person name="Shin G.Y."/>
            <person name="Coutinho T."/>
            <person name="Gitaitis R."/>
            <person name="Kvitko B."/>
            <person name="Dutta B."/>
        </authorList>
    </citation>
    <scope>NUCLEOTIDE SEQUENCE [LARGE SCALE GENOMIC DNA]</scope>
    <source>
        <strain evidence="8 9">BD 382</strain>
    </source>
</reference>
<feature type="transmembrane region" description="Helical" evidence="6">
    <location>
        <begin position="12"/>
        <end position="35"/>
    </location>
</feature>
<comment type="caution">
    <text evidence="8">The sequence shown here is derived from an EMBL/GenBank/DDBJ whole genome shotgun (WGS) entry which is preliminary data.</text>
</comment>
<feature type="domain" description="Cache" evidence="7">
    <location>
        <begin position="73"/>
        <end position="269"/>
    </location>
</feature>
<keyword evidence="2" id="KW-1003">Cell membrane</keyword>
<gene>
    <name evidence="8" type="ORF">KYI95_02350</name>
</gene>
<evidence type="ECO:0000256" key="2">
    <source>
        <dbReference type="ARBA" id="ARBA00022475"/>
    </source>
</evidence>
<dbReference type="InterPro" id="IPR033479">
    <property type="entry name" value="dCache_1"/>
</dbReference>
<accession>A0ABS6VA02</accession>
<dbReference type="Proteomes" id="UP001197236">
    <property type="component" value="Unassembled WGS sequence"/>
</dbReference>
<dbReference type="EMBL" id="JAHVXZ010000001">
    <property type="protein sequence ID" value="MBW1256056.1"/>
    <property type="molecule type" value="Genomic_DNA"/>
</dbReference>
<evidence type="ECO:0000256" key="1">
    <source>
        <dbReference type="ARBA" id="ARBA00004651"/>
    </source>
</evidence>
<evidence type="ECO:0000313" key="9">
    <source>
        <dbReference type="Proteomes" id="UP001197236"/>
    </source>
</evidence>
<keyword evidence="5 6" id="KW-0472">Membrane</keyword>
<keyword evidence="9" id="KW-1185">Reference proteome</keyword>
<evidence type="ECO:0000259" key="7">
    <source>
        <dbReference type="Pfam" id="PF02743"/>
    </source>
</evidence>
<dbReference type="CDD" id="cd18774">
    <property type="entry name" value="PDC2_HK_sensor"/>
    <property type="match status" value="1"/>
</dbReference>
<evidence type="ECO:0000256" key="3">
    <source>
        <dbReference type="ARBA" id="ARBA00022692"/>
    </source>
</evidence>
<keyword evidence="4 6" id="KW-1133">Transmembrane helix</keyword>
<keyword evidence="3 6" id="KW-0812">Transmembrane</keyword>
<evidence type="ECO:0000313" key="8">
    <source>
        <dbReference type="EMBL" id="MBW1256056.1"/>
    </source>
</evidence>